<feature type="domain" description="Secretion system C-terminal sorting" evidence="3">
    <location>
        <begin position="382"/>
        <end position="456"/>
    </location>
</feature>
<sequence length="458" mass="49253">MTKLFLPILLGFCCLNQVEAQLNPAITGFLQNTTQTGTYYVSGNSTAISNGTLVNCQQVDYSATYVYVTTEGIPAYPTGPFLDGNPFQATARGAIFQIPLSPVQNTGTPIATNGGNIGIFINGVALFDFRDGVGWNSNTNALCGGPGNPPCPGGPRAETDWSRDAVPNELPGFDCSKGHPAMGNYHHHQNPSAFKLDQNSTSSICNLYDADGLYAIDSMAHAPLIGFAYDGFPIYGAYGYANANGTGGITRIKSGYALRNISVRTHHADGTDVDDGPAVSATYYLGYFREDYEWVSNAGEDYLDEHNGRFCVTPEYPNGTYAYFATVNSDWTSAYPYVVGPTFYGVSANRSIASITETVTTYVPTHTSLTQMASLDDLNINVFPSPASNLVAIQIGGLVKENLQVALLDMTGRTVKESQINKGQTLAYFDVKTLYNGTYLVKISNGASVTTKKIVIHR</sequence>
<evidence type="ECO:0000259" key="3">
    <source>
        <dbReference type="Pfam" id="PF18962"/>
    </source>
</evidence>
<feature type="chain" id="PRO_5028312715" description="YHYH domain-containing protein" evidence="1">
    <location>
        <begin position="21"/>
        <end position="458"/>
    </location>
</feature>
<protein>
    <recommendedName>
        <fullName evidence="5">YHYH domain-containing protein</fullName>
    </recommendedName>
</protein>
<dbReference type="AlphaFoldDB" id="A0A6S6SBU7"/>
<reference evidence="4" key="1">
    <citation type="submission" date="2020-01" db="EMBL/GenBank/DDBJ databases">
        <authorList>
            <person name="Meier V. D."/>
            <person name="Meier V D."/>
        </authorList>
    </citation>
    <scope>NUCLEOTIDE SEQUENCE</scope>
    <source>
        <strain evidence="4">HLG_WM_MAG_10</strain>
    </source>
</reference>
<gene>
    <name evidence="4" type="ORF">HELGO_WM32097</name>
</gene>
<dbReference type="Pfam" id="PF14240">
    <property type="entry name" value="YHYH"/>
    <property type="match status" value="1"/>
</dbReference>
<keyword evidence="1" id="KW-0732">Signal</keyword>
<evidence type="ECO:0000313" key="4">
    <source>
        <dbReference type="EMBL" id="CAA6802514.1"/>
    </source>
</evidence>
<evidence type="ECO:0008006" key="5">
    <source>
        <dbReference type="Google" id="ProtNLM"/>
    </source>
</evidence>
<feature type="domain" description="YHYH" evidence="2">
    <location>
        <begin position="96"/>
        <end position="333"/>
    </location>
</feature>
<evidence type="ECO:0000259" key="2">
    <source>
        <dbReference type="Pfam" id="PF14240"/>
    </source>
</evidence>
<name>A0A6S6SBU7_9BACT</name>
<dbReference type="InterPro" id="IPR025924">
    <property type="entry name" value="YHYH_dom"/>
</dbReference>
<dbReference type="NCBIfam" id="TIGR04183">
    <property type="entry name" value="Por_Secre_tail"/>
    <property type="match status" value="1"/>
</dbReference>
<dbReference type="Pfam" id="PF18962">
    <property type="entry name" value="Por_Secre_tail"/>
    <property type="match status" value="1"/>
</dbReference>
<dbReference type="EMBL" id="CACVAQ010000077">
    <property type="protein sequence ID" value="CAA6802514.1"/>
    <property type="molecule type" value="Genomic_DNA"/>
</dbReference>
<organism evidence="4">
    <name type="scientific">uncultured Aureispira sp</name>
    <dbReference type="NCBI Taxonomy" id="1331704"/>
    <lineage>
        <taxon>Bacteria</taxon>
        <taxon>Pseudomonadati</taxon>
        <taxon>Bacteroidota</taxon>
        <taxon>Saprospiria</taxon>
        <taxon>Saprospirales</taxon>
        <taxon>Saprospiraceae</taxon>
        <taxon>Aureispira</taxon>
        <taxon>environmental samples</taxon>
    </lineage>
</organism>
<feature type="signal peptide" evidence="1">
    <location>
        <begin position="1"/>
        <end position="20"/>
    </location>
</feature>
<proteinExistence type="predicted"/>
<dbReference type="InterPro" id="IPR026444">
    <property type="entry name" value="Secre_tail"/>
</dbReference>
<accession>A0A6S6SBU7</accession>
<evidence type="ECO:0000256" key="1">
    <source>
        <dbReference type="SAM" id="SignalP"/>
    </source>
</evidence>